<dbReference type="STRING" id="1714355.BTO28_11755"/>
<evidence type="ECO:0000313" key="3">
    <source>
        <dbReference type="Proteomes" id="UP000188613"/>
    </source>
</evidence>
<dbReference type="EMBL" id="MSFI01000019">
    <property type="protein sequence ID" value="OMP66702.1"/>
    <property type="molecule type" value="Genomic_DNA"/>
</dbReference>
<dbReference type="RefSeq" id="WP_076766463.1">
    <property type="nucleotide sequence ID" value="NZ_MSFI01000019.1"/>
</dbReference>
<reference evidence="2 3" key="1">
    <citation type="submission" date="2016-12" db="EMBL/GenBank/DDBJ databases">
        <title>Domibacillus sp. SAB 38T whole genome sequencing.</title>
        <authorList>
            <person name="Verma A."/>
            <person name="Ojha A.K."/>
            <person name="Krishnamurthi S."/>
        </authorList>
    </citation>
    <scope>NUCLEOTIDE SEQUENCE [LARGE SCALE GENOMIC DNA]</scope>
    <source>
        <strain evidence="2 3">SAB 38</strain>
    </source>
</reference>
<dbReference type="SUPFAM" id="SSF47413">
    <property type="entry name" value="lambda repressor-like DNA-binding domains"/>
    <property type="match status" value="1"/>
</dbReference>
<sequence>MKLNELLRSYRKNVLNISQQEMAKRLNISQSSISKYEQDSSGIESSMLVRMMNAYQIPQSLFIQTLFEKNSCDSISIREHKRSILEEDLLFFEELFCEYPKLKKELYRLSYMNKKDRGQHAKAITEMIKALLSINENSSV</sequence>
<name>A0A1V2A755_9BACI</name>
<proteinExistence type="predicted"/>
<dbReference type="InterPro" id="IPR010982">
    <property type="entry name" value="Lambda_DNA-bd_dom_sf"/>
</dbReference>
<dbReference type="AlphaFoldDB" id="A0A1V2A755"/>
<dbReference type="PROSITE" id="PS50943">
    <property type="entry name" value="HTH_CROC1"/>
    <property type="match status" value="1"/>
</dbReference>
<comment type="caution">
    <text evidence="2">The sequence shown here is derived from an EMBL/GenBank/DDBJ whole genome shotgun (WGS) entry which is preliminary data.</text>
</comment>
<evidence type="ECO:0000259" key="1">
    <source>
        <dbReference type="PROSITE" id="PS50943"/>
    </source>
</evidence>
<keyword evidence="3" id="KW-1185">Reference proteome</keyword>
<dbReference type="Proteomes" id="UP000188613">
    <property type="component" value="Unassembled WGS sequence"/>
</dbReference>
<dbReference type="SMART" id="SM00530">
    <property type="entry name" value="HTH_XRE"/>
    <property type="match status" value="1"/>
</dbReference>
<dbReference type="InterPro" id="IPR001387">
    <property type="entry name" value="Cro/C1-type_HTH"/>
</dbReference>
<dbReference type="CDD" id="cd00093">
    <property type="entry name" value="HTH_XRE"/>
    <property type="match status" value="1"/>
</dbReference>
<protein>
    <recommendedName>
        <fullName evidence="1">HTH cro/C1-type domain-containing protein</fullName>
    </recommendedName>
</protein>
<feature type="domain" description="HTH cro/C1-type" evidence="1">
    <location>
        <begin position="7"/>
        <end position="62"/>
    </location>
</feature>
<gene>
    <name evidence="2" type="ORF">BTO28_11755</name>
</gene>
<dbReference type="OrthoDB" id="2968479at2"/>
<dbReference type="Pfam" id="PF01381">
    <property type="entry name" value="HTH_3"/>
    <property type="match status" value="1"/>
</dbReference>
<organism evidence="2 3">
    <name type="scientific">Domibacillus epiphyticus</name>
    <dbReference type="NCBI Taxonomy" id="1714355"/>
    <lineage>
        <taxon>Bacteria</taxon>
        <taxon>Bacillati</taxon>
        <taxon>Bacillota</taxon>
        <taxon>Bacilli</taxon>
        <taxon>Bacillales</taxon>
        <taxon>Bacillaceae</taxon>
        <taxon>Domibacillus</taxon>
    </lineage>
</organism>
<accession>A0A1V2A755</accession>
<evidence type="ECO:0000313" key="2">
    <source>
        <dbReference type="EMBL" id="OMP66702.1"/>
    </source>
</evidence>
<dbReference type="Gene3D" id="1.10.260.40">
    <property type="entry name" value="lambda repressor-like DNA-binding domains"/>
    <property type="match status" value="1"/>
</dbReference>
<dbReference type="GO" id="GO:0003677">
    <property type="term" value="F:DNA binding"/>
    <property type="evidence" value="ECO:0007669"/>
    <property type="project" value="InterPro"/>
</dbReference>